<dbReference type="SUPFAM" id="SSF50475">
    <property type="entry name" value="FMN-binding split barrel"/>
    <property type="match status" value="1"/>
</dbReference>
<reference evidence="1 2" key="1">
    <citation type="submission" date="2016-02" db="EMBL/GenBank/DDBJ databases">
        <authorList>
            <person name="Wen L."/>
            <person name="He K."/>
            <person name="Yang H."/>
        </authorList>
    </citation>
    <scope>NUCLEOTIDE SEQUENCE [LARGE SCALE GENOMIC DNA]</scope>
    <source>
        <strain evidence="1 2">CV58</strain>
    </source>
</reference>
<gene>
    <name evidence="1" type="ORF">AXE65_03740</name>
</gene>
<dbReference type="OrthoDB" id="9794948at2"/>
<accession>A0A139SRL4</accession>
<dbReference type="InterPro" id="IPR007396">
    <property type="entry name" value="TR_PAI2-type"/>
</dbReference>
<organism evidence="1 2">
    <name type="scientific">Ventosimonas gracilis</name>
    <dbReference type="NCBI Taxonomy" id="1680762"/>
    <lineage>
        <taxon>Bacteria</taxon>
        <taxon>Pseudomonadati</taxon>
        <taxon>Pseudomonadota</taxon>
        <taxon>Gammaproteobacteria</taxon>
        <taxon>Pseudomonadales</taxon>
        <taxon>Ventosimonadaceae</taxon>
        <taxon>Ventosimonas</taxon>
    </lineage>
</organism>
<evidence type="ECO:0000313" key="2">
    <source>
        <dbReference type="Proteomes" id="UP000072660"/>
    </source>
</evidence>
<dbReference type="Gene3D" id="2.30.110.10">
    <property type="entry name" value="Electron Transport, Fmn-binding Protein, Chain A"/>
    <property type="match status" value="1"/>
</dbReference>
<dbReference type="PANTHER" id="PTHR35802">
    <property type="entry name" value="PROTEASE SYNTHASE AND SPORULATION PROTEIN PAI 2"/>
    <property type="match status" value="1"/>
</dbReference>
<dbReference type="PANTHER" id="PTHR35802:SF1">
    <property type="entry name" value="PROTEASE SYNTHASE AND SPORULATION PROTEIN PAI 2"/>
    <property type="match status" value="1"/>
</dbReference>
<dbReference type="PIRSF" id="PIRSF010372">
    <property type="entry name" value="PaiB"/>
    <property type="match status" value="1"/>
</dbReference>
<dbReference type="Pfam" id="PF04299">
    <property type="entry name" value="FMN_bind_2"/>
    <property type="match status" value="1"/>
</dbReference>
<proteinExistence type="predicted"/>
<sequence length="213" mass="24041">MYVPEHFSETRLEALHALILRHPFAILCTCGKNGLDANHIPFELEASVGELGRLHGHLARQNPLVQELADGGEVLVVFRAEHAYISPQWYPSKHEFHKQVPTWNFQVVHAHGRARLRDDKNYLLRVVGRLTKTHEAAQSLPWKMSDSSREFIDALLAQIVGIEIEITRLIGKSKLSQNKEVRDIKGAAQVLQRQGHLELAEAMRQAAEEKAGS</sequence>
<dbReference type="RefSeq" id="WP_068390990.1">
    <property type="nucleotide sequence ID" value="NZ_LSZO01000167.1"/>
</dbReference>
<name>A0A139SRL4_9GAMM</name>
<keyword evidence="2" id="KW-1185">Reference proteome</keyword>
<dbReference type="Proteomes" id="UP000072660">
    <property type="component" value="Unassembled WGS sequence"/>
</dbReference>
<evidence type="ECO:0000313" key="1">
    <source>
        <dbReference type="EMBL" id="KXU37198.1"/>
    </source>
</evidence>
<dbReference type="InterPro" id="IPR012349">
    <property type="entry name" value="Split_barrel_FMN-bd"/>
</dbReference>
<protein>
    <submittedName>
        <fullName evidence="1">Transcriptional regulator</fullName>
    </submittedName>
</protein>
<comment type="caution">
    <text evidence="1">The sequence shown here is derived from an EMBL/GenBank/DDBJ whole genome shotgun (WGS) entry which is preliminary data.</text>
</comment>
<dbReference type="EMBL" id="LSZO01000167">
    <property type="protein sequence ID" value="KXU37198.1"/>
    <property type="molecule type" value="Genomic_DNA"/>
</dbReference>
<dbReference type="AlphaFoldDB" id="A0A139SRL4"/>